<sequence length="159" mass="17149">MYEIPYDSSEAGTAAWRAYCAELAELLHKGDRGGAVEAFMRLVGARDEGVQRMRQSPFWPTFEAVAPTLAYDAAALGEGRIPPVDRFRAISVPALVMDGSASLEHMPFMRATADALMHAMPAARHEVLEGQSHEVDTEALAPLLLDFFAGHIASAHAVG</sequence>
<dbReference type="Gene3D" id="3.40.50.1820">
    <property type="entry name" value="alpha/beta hydrolase"/>
    <property type="match status" value="1"/>
</dbReference>
<dbReference type="Proteomes" id="UP000248724">
    <property type="component" value="Unassembled WGS sequence"/>
</dbReference>
<accession>A0A2W6A9B2</accession>
<evidence type="ECO:0008006" key="3">
    <source>
        <dbReference type="Google" id="ProtNLM"/>
    </source>
</evidence>
<proteinExistence type="predicted"/>
<reference evidence="1 2" key="1">
    <citation type="journal article" date="2017" name="Nature">
        <title>Atmospheric trace gases support primary production in Antarctic desert surface soil.</title>
        <authorList>
            <person name="Ji M."/>
            <person name="Greening C."/>
            <person name="Vanwonterghem I."/>
            <person name="Carere C.R."/>
            <person name="Bay S.K."/>
            <person name="Steen J.A."/>
            <person name="Montgomery K."/>
            <person name="Lines T."/>
            <person name="Beardall J."/>
            <person name="van Dorst J."/>
            <person name="Snape I."/>
            <person name="Stott M.B."/>
            <person name="Hugenholtz P."/>
            <person name="Ferrari B.C."/>
        </authorList>
    </citation>
    <scope>NUCLEOTIDE SEQUENCE [LARGE SCALE GENOMIC DNA]</scope>
    <source>
        <strain evidence="1">RRmetagenome_bin12</strain>
    </source>
</reference>
<dbReference type="InterPro" id="IPR029058">
    <property type="entry name" value="AB_hydrolase_fold"/>
</dbReference>
<evidence type="ECO:0000313" key="1">
    <source>
        <dbReference type="EMBL" id="PZR80084.1"/>
    </source>
</evidence>
<gene>
    <name evidence="1" type="ORF">DLM65_09225</name>
</gene>
<dbReference type="AlphaFoldDB" id="A0A2W6A9B2"/>
<comment type="caution">
    <text evidence="1">The sequence shown here is derived from an EMBL/GenBank/DDBJ whole genome shotgun (WGS) entry which is preliminary data.</text>
</comment>
<dbReference type="EMBL" id="QHBU01000174">
    <property type="protein sequence ID" value="PZR80084.1"/>
    <property type="molecule type" value="Genomic_DNA"/>
</dbReference>
<name>A0A2W6A9B2_9BACT</name>
<evidence type="ECO:0000313" key="2">
    <source>
        <dbReference type="Proteomes" id="UP000248724"/>
    </source>
</evidence>
<protein>
    <recommendedName>
        <fullName evidence="3">Alpha/beta hydrolase</fullName>
    </recommendedName>
</protein>
<dbReference type="SUPFAM" id="SSF53474">
    <property type="entry name" value="alpha/beta-Hydrolases"/>
    <property type="match status" value="1"/>
</dbReference>
<organism evidence="1 2">
    <name type="scientific">Candidatus Aeolococcus gillhamiae</name>
    <dbReference type="NCBI Taxonomy" id="3127015"/>
    <lineage>
        <taxon>Bacteria</taxon>
        <taxon>Bacillati</taxon>
        <taxon>Candidatus Dormiibacterota</taxon>
        <taxon>Candidatus Dormibacteria</taxon>
        <taxon>Candidatus Aeolococcales</taxon>
        <taxon>Candidatus Aeolococcaceae</taxon>
        <taxon>Candidatus Aeolococcus</taxon>
    </lineage>
</organism>